<evidence type="ECO:0000256" key="5">
    <source>
        <dbReference type="SAM" id="Phobius"/>
    </source>
</evidence>
<dbReference type="Proteomes" id="UP000263900">
    <property type="component" value="Chromosome"/>
</dbReference>
<dbReference type="SUPFAM" id="SSF144091">
    <property type="entry name" value="Rhomboid-like"/>
    <property type="match status" value="1"/>
</dbReference>
<feature type="transmembrane region" description="Helical" evidence="5">
    <location>
        <begin position="86"/>
        <end position="105"/>
    </location>
</feature>
<dbReference type="KEGG" id="pseg:D3H65_01900"/>
<accession>A0A3B7MGT2</accession>
<dbReference type="Gene3D" id="1.20.1540.10">
    <property type="entry name" value="Rhomboid-like"/>
    <property type="match status" value="1"/>
</dbReference>
<feature type="domain" description="Peptidase S54 rhomboid" evidence="6">
    <location>
        <begin position="39"/>
        <end position="193"/>
    </location>
</feature>
<dbReference type="EMBL" id="CP032157">
    <property type="protein sequence ID" value="AXY72797.1"/>
    <property type="molecule type" value="Genomic_DNA"/>
</dbReference>
<evidence type="ECO:0000313" key="7">
    <source>
        <dbReference type="EMBL" id="AXY72797.1"/>
    </source>
</evidence>
<feature type="transmembrane region" description="Helical" evidence="5">
    <location>
        <begin position="147"/>
        <end position="165"/>
    </location>
</feature>
<dbReference type="PANTHER" id="PTHR43066">
    <property type="entry name" value="RHOMBOID-RELATED PROTEIN"/>
    <property type="match status" value="1"/>
</dbReference>
<dbReference type="GO" id="GO:0016020">
    <property type="term" value="C:membrane"/>
    <property type="evidence" value="ECO:0007669"/>
    <property type="project" value="UniProtKB-SubCell"/>
</dbReference>
<dbReference type="OrthoDB" id="9807874at2"/>
<dbReference type="AlphaFoldDB" id="A0A3B7MGT2"/>
<keyword evidence="7" id="KW-0378">Hydrolase</keyword>
<keyword evidence="4 5" id="KW-0472">Membrane</keyword>
<name>A0A3B7MGT2_9BACT</name>
<evidence type="ECO:0000256" key="2">
    <source>
        <dbReference type="ARBA" id="ARBA00022692"/>
    </source>
</evidence>
<keyword evidence="8" id="KW-1185">Reference proteome</keyword>
<proteinExistence type="predicted"/>
<feature type="transmembrane region" description="Helical" evidence="5">
    <location>
        <begin position="177"/>
        <end position="196"/>
    </location>
</feature>
<dbReference type="Pfam" id="PF01694">
    <property type="entry name" value="Rhomboid"/>
    <property type="match status" value="1"/>
</dbReference>
<evidence type="ECO:0000313" key="8">
    <source>
        <dbReference type="Proteomes" id="UP000263900"/>
    </source>
</evidence>
<evidence type="ECO:0000256" key="4">
    <source>
        <dbReference type="ARBA" id="ARBA00023136"/>
    </source>
</evidence>
<keyword evidence="3 5" id="KW-1133">Transmembrane helix</keyword>
<organism evidence="7 8">
    <name type="scientific">Paraflavitalea soli</name>
    <dbReference type="NCBI Taxonomy" id="2315862"/>
    <lineage>
        <taxon>Bacteria</taxon>
        <taxon>Pseudomonadati</taxon>
        <taxon>Bacteroidota</taxon>
        <taxon>Chitinophagia</taxon>
        <taxon>Chitinophagales</taxon>
        <taxon>Chitinophagaceae</taxon>
        <taxon>Paraflavitalea</taxon>
    </lineage>
</organism>
<dbReference type="GO" id="GO:0004252">
    <property type="term" value="F:serine-type endopeptidase activity"/>
    <property type="evidence" value="ECO:0007669"/>
    <property type="project" value="InterPro"/>
</dbReference>
<keyword evidence="2 5" id="KW-0812">Transmembrane</keyword>
<reference evidence="7 8" key="1">
    <citation type="submission" date="2018-09" db="EMBL/GenBank/DDBJ databases">
        <title>Genome sequencing of strain 6GH32-13.</title>
        <authorList>
            <person name="Weon H.-Y."/>
            <person name="Heo J."/>
            <person name="Kwon S.-W."/>
        </authorList>
    </citation>
    <scope>NUCLEOTIDE SEQUENCE [LARGE SCALE GENOMIC DNA]</scope>
    <source>
        <strain evidence="7 8">5GH32-13</strain>
    </source>
</reference>
<gene>
    <name evidence="7" type="ORF">D3H65_01900</name>
</gene>
<dbReference type="RefSeq" id="WP_119048635.1">
    <property type="nucleotide sequence ID" value="NZ_CP032157.1"/>
</dbReference>
<dbReference type="GO" id="GO:0006508">
    <property type="term" value="P:proteolysis"/>
    <property type="evidence" value="ECO:0007669"/>
    <property type="project" value="UniProtKB-KW"/>
</dbReference>
<evidence type="ECO:0000256" key="1">
    <source>
        <dbReference type="ARBA" id="ARBA00004141"/>
    </source>
</evidence>
<feature type="transmembrane region" description="Helical" evidence="5">
    <location>
        <begin position="117"/>
        <end position="140"/>
    </location>
</feature>
<evidence type="ECO:0000256" key="3">
    <source>
        <dbReference type="ARBA" id="ARBA00022989"/>
    </source>
</evidence>
<keyword evidence="7" id="KW-0645">Protease</keyword>
<dbReference type="InterPro" id="IPR022764">
    <property type="entry name" value="Peptidase_S54_rhomboid_dom"/>
</dbReference>
<protein>
    <submittedName>
        <fullName evidence="7">Rhomboid family intramembrane serine protease</fullName>
    </submittedName>
</protein>
<comment type="subcellular location">
    <subcellularLocation>
        <location evidence="1">Membrane</location>
        <topology evidence="1">Multi-pass membrane protein</topology>
    </subcellularLocation>
</comment>
<sequence length="216" mass="24273">MSITLIIIIITALVSISAFSSDKIYNDLIFYPPAVTHQRQWYRFFSCGLIHADWMHLIFNMYAFYGFGQAVEGAFSNILFQEKGKLFYMLMYISALGFSLLPTYLKHKDDSYYRSLGASGAVSAVIFAYFLLAPVAPVGFLFLPKSLGIPGFIFGFLYLGISSYLDKRGGGNINHSAHIWGALYGIAFVIIMAAVFSDYPVLRIFVEQIKDYLHLG</sequence>
<dbReference type="InterPro" id="IPR035952">
    <property type="entry name" value="Rhomboid-like_sf"/>
</dbReference>
<evidence type="ECO:0000259" key="6">
    <source>
        <dbReference type="Pfam" id="PF01694"/>
    </source>
</evidence>